<name>A0ACC4ALA2_POPAL</name>
<dbReference type="Proteomes" id="UP000309997">
    <property type="component" value="Unassembled WGS sequence"/>
</dbReference>
<gene>
    <name evidence="1" type="ORF">D5086_032330</name>
</gene>
<sequence>MMQRKMNSTEEIAPIIDDLAPQQIRLAAMNIEILSPDVRLVLHYKKALKKCSIQLYLAFPFLHVLWGRSPPFQARVVVVVVVRNNMATGSADGFFRHVYDGCLSGGDMGIDRRPYHRNCRCALHKSKENCPHALPRCKNVSYPIKRSWSEGSLALMIANSSSSSCHSSPSSSPSLQAGKSTSTPSHQRRLSHDLEDKLAL</sequence>
<accession>A0ACC4ALA2</accession>
<protein>
    <submittedName>
        <fullName evidence="1">Uncharacterized protein</fullName>
    </submittedName>
</protein>
<keyword evidence="2" id="KW-1185">Reference proteome</keyword>
<organism evidence="1 2">
    <name type="scientific">Populus alba</name>
    <name type="common">White poplar</name>
    <dbReference type="NCBI Taxonomy" id="43335"/>
    <lineage>
        <taxon>Eukaryota</taxon>
        <taxon>Viridiplantae</taxon>
        <taxon>Streptophyta</taxon>
        <taxon>Embryophyta</taxon>
        <taxon>Tracheophyta</taxon>
        <taxon>Spermatophyta</taxon>
        <taxon>Magnoliopsida</taxon>
        <taxon>eudicotyledons</taxon>
        <taxon>Gunneridae</taxon>
        <taxon>Pentapetalae</taxon>
        <taxon>rosids</taxon>
        <taxon>fabids</taxon>
        <taxon>Malpighiales</taxon>
        <taxon>Salicaceae</taxon>
        <taxon>Saliceae</taxon>
        <taxon>Populus</taxon>
    </lineage>
</organism>
<evidence type="ECO:0000313" key="1">
    <source>
        <dbReference type="EMBL" id="KAL3566915.1"/>
    </source>
</evidence>
<reference evidence="1 2" key="1">
    <citation type="journal article" date="2024" name="Plant Biotechnol. J.">
        <title>Genome and CRISPR/Cas9 system of a widespread forest tree (Populus alba) in the world.</title>
        <authorList>
            <person name="Liu Y.J."/>
            <person name="Jiang P.F."/>
            <person name="Han X.M."/>
            <person name="Li X.Y."/>
            <person name="Wang H.M."/>
            <person name="Wang Y.J."/>
            <person name="Wang X.X."/>
            <person name="Zeng Q.Y."/>
        </authorList>
    </citation>
    <scope>NUCLEOTIDE SEQUENCE [LARGE SCALE GENOMIC DNA]</scope>
    <source>
        <strain evidence="2">cv. PAL-ZL1</strain>
    </source>
</reference>
<comment type="caution">
    <text evidence="1">The sequence shown here is derived from an EMBL/GenBank/DDBJ whole genome shotgun (WGS) entry which is preliminary data.</text>
</comment>
<evidence type="ECO:0000313" key="2">
    <source>
        <dbReference type="Proteomes" id="UP000309997"/>
    </source>
</evidence>
<dbReference type="EMBL" id="RCHU02000018">
    <property type="protein sequence ID" value="KAL3566915.1"/>
    <property type="molecule type" value="Genomic_DNA"/>
</dbReference>
<proteinExistence type="predicted"/>